<dbReference type="AlphaFoldDB" id="A0A7W4I8M3"/>
<dbReference type="Gene3D" id="3.40.50.300">
    <property type="entry name" value="P-loop containing nucleotide triphosphate hydrolases"/>
    <property type="match status" value="1"/>
</dbReference>
<comment type="caution">
    <text evidence="2">The sequence shown here is derived from an EMBL/GenBank/DDBJ whole genome shotgun (WGS) entry which is preliminary data.</text>
</comment>
<name>A0A7W4I8M3_GLUDI</name>
<dbReference type="GO" id="GO:0016887">
    <property type="term" value="F:ATP hydrolysis activity"/>
    <property type="evidence" value="ECO:0007669"/>
    <property type="project" value="InterPro"/>
</dbReference>
<dbReference type="Proteomes" id="UP000550787">
    <property type="component" value="Unassembled WGS sequence"/>
</dbReference>
<dbReference type="PANTHER" id="PTHR43581:SF4">
    <property type="entry name" value="ATP_GTP PHOSPHATASE"/>
    <property type="match status" value="1"/>
</dbReference>
<dbReference type="Pfam" id="PF13304">
    <property type="entry name" value="AAA_21"/>
    <property type="match status" value="1"/>
</dbReference>
<dbReference type="InterPro" id="IPR051396">
    <property type="entry name" value="Bact_Antivir_Def_Nuclease"/>
</dbReference>
<dbReference type="GO" id="GO:0005524">
    <property type="term" value="F:ATP binding"/>
    <property type="evidence" value="ECO:0007669"/>
    <property type="project" value="UniProtKB-KW"/>
</dbReference>
<organism evidence="2 3">
    <name type="scientific">Gluconacetobacter diazotrophicus</name>
    <name type="common">Acetobacter diazotrophicus</name>
    <dbReference type="NCBI Taxonomy" id="33996"/>
    <lineage>
        <taxon>Bacteria</taxon>
        <taxon>Pseudomonadati</taxon>
        <taxon>Pseudomonadota</taxon>
        <taxon>Alphaproteobacteria</taxon>
        <taxon>Acetobacterales</taxon>
        <taxon>Acetobacteraceae</taxon>
        <taxon>Gluconacetobacter</taxon>
    </lineage>
</organism>
<keyword evidence="2" id="KW-0547">Nucleotide-binding</keyword>
<dbReference type="PANTHER" id="PTHR43581">
    <property type="entry name" value="ATP/GTP PHOSPHATASE"/>
    <property type="match status" value="1"/>
</dbReference>
<reference evidence="2 3" key="1">
    <citation type="submission" date="2020-04" db="EMBL/GenBank/DDBJ databases">
        <title>Description of novel Gluconacetobacter.</title>
        <authorList>
            <person name="Sombolestani A."/>
        </authorList>
    </citation>
    <scope>NUCLEOTIDE SEQUENCE [LARGE SCALE GENOMIC DNA]</scope>
    <source>
        <strain evidence="2 3">LMG 7603</strain>
    </source>
</reference>
<evidence type="ECO:0000259" key="1">
    <source>
        <dbReference type="SMART" id="SM00382"/>
    </source>
</evidence>
<keyword evidence="2" id="KW-0067">ATP-binding</keyword>
<dbReference type="SUPFAM" id="SSF52540">
    <property type="entry name" value="P-loop containing nucleoside triphosphate hydrolases"/>
    <property type="match status" value="1"/>
</dbReference>
<dbReference type="InterPro" id="IPR003959">
    <property type="entry name" value="ATPase_AAA_core"/>
</dbReference>
<dbReference type="RefSeq" id="WP_183116638.1">
    <property type="nucleotide sequence ID" value="NZ_JABEQG010000067.1"/>
</dbReference>
<proteinExistence type="predicted"/>
<sequence length="539" mass="60289">MTFKFSIPRANGAKEFTVDPGNAIIFVGANGGGKTRLAVHIENALGLRAHRISAHRALSLNPGVPKISEKVALMGLRTGHADEGSGIVYRTGNRWGSQEAIKLLNDFDYLIQALFADQSNTSLKAYNQYKPGSKLENDRFQITKFDQLADIWSRLLPHRILHISGDDILVSVPNSSSQYKASDMSDGERAIFYMIGQVLVAETDQVLIVDEPELHVHRSIMSKLWDELEAVRPDCAFVFITHDLEFAAARAAQKFVIRDYDPTPCWTIDDVPEDTGFDEDLATLILGSRRPILFVEGNRSSLDLALYRCCYPDWTVVPRSSCTEVIHAVVTMRANADLTRITCSGIVDADHYDDDDKNYLRDLGIETLPVTEIENVILLPEVSVAIAQSEGFSGEELEQRIASLTDAIFESVDSDEAIEKVAVRYCKRRIDRILKKLDLSGARTTDEIESEYTQRTGELDVRGLTERFKGEIRQAIAERDLSRLLALYDNKGLMALAASKLKSCRQKDFESWLTRVLRNRTAPGVVEAIVRHLPTMTPV</sequence>
<dbReference type="InterPro" id="IPR003593">
    <property type="entry name" value="AAA+_ATPase"/>
</dbReference>
<evidence type="ECO:0000313" key="3">
    <source>
        <dbReference type="Proteomes" id="UP000550787"/>
    </source>
</evidence>
<gene>
    <name evidence="2" type="ORF">HLH33_18395</name>
</gene>
<feature type="domain" description="AAA+ ATPase" evidence="1">
    <location>
        <begin position="20"/>
        <end position="261"/>
    </location>
</feature>
<dbReference type="EMBL" id="JABEQG010000067">
    <property type="protein sequence ID" value="MBB2158239.1"/>
    <property type="molecule type" value="Genomic_DNA"/>
</dbReference>
<protein>
    <submittedName>
        <fullName evidence="2">ATP-binding protein</fullName>
    </submittedName>
</protein>
<dbReference type="InterPro" id="IPR027417">
    <property type="entry name" value="P-loop_NTPase"/>
</dbReference>
<dbReference type="SMART" id="SM00382">
    <property type="entry name" value="AAA"/>
    <property type="match status" value="1"/>
</dbReference>
<evidence type="ECO:0000313" key="2">
    <source>
        <dbReference type="EMBL" id="MBB2158239.1"/>
    </source>
</evidence>
<accession>A0A7W4I8M3</accession>